<dbReference type="HOGENOM" id="CLU_007383_9_2_1"/>
<dbReference type="AlphaFoldDB" id="A0A072PT39"/>
<dbReference type="GeneID" id="25275831"/>
<dbReference type="PANTHER" id="PTHR10366">
    <property type="entry name" value="NAD DEPENDENT EPIMERASE/DEHYDRATASE"/>
    <property type="match status" value="1"/>
</dbReference>
<dbReference type="VEuPathDB" id="FungiDB:A1O9_00881"/>
<dbReference type="PANTHER" id="PTHR10366:SF562">
    <property type="entry name" value="ALDEHYDE REDUCTASE II (AFU_ORTHOLOGUE AFUA_1G11360)"/>
    <property type="match status" value="1"/>
</dbReference>
<reference evidence="4 5" key="1">
    <citation type="submission" date="2013-03" db="EMBL/GenBank/DDBJ databases">
        <title>The Genome Sequence of Exophiala aquamarina CBS 119918.</title>
        <authorList>
            <consortium name="The Broad Institute Genomics Platform"/>
            <person name="Cuomo C."/>
            <person name="de Hoog S."/>
            <person name="Gorbushina A."/>
            <person name="Walker B."/>
            <person name="Young S.K."/>
            <person name="Zeng Q."/>
            <person name="Gargeya S."/>
            <person name="Fitzgerald M."/>
            <person name="Haas B."/>
            <person name="Abouelleil A."/>
            <person name="Allen A.W."/>
            <person name="Alvarado L."/>
            <person name="Arachchi H.M."/>
            <person name="Berlin A.M."/>
            <person name="Chapman S.B."/>
            <person name="Gainer-Dewar J."/>
            <person name="Goldberg J."/>
            <person name="Griggs A."/>
            <person name="Gujja S."/>
            <person name="Hansen M."/>
            <person name="Howarth C."/>
            <person name="Imamovic A."/>
            <person name="Ireland A."/>
            <person name="Larimer J."/>
            <person name="McCowan C."/>
            <person name="Murphy C."/>
            <person name="Pearson M."/>
            <person name="Poon T.W."/>
            <person name="Priest M."/>
            <person name="Roberts A."/>
            <person name="Saif S."/>
            <person name="Shea T."/>
            <person name="Sisk P."/>
            <person name="Sykes S."/>
            <person name="Wortman J."/>
            <person name="Nusbaum C."/>
            <person name="Birren B."/>
        </authorList>
    </citation>
    <scope>NUCLEOTIDE SEQUENCE [LARGE SCALE GENOMIC DNA]</scope>
    <source>
        <strain evidence="4 5">CBS 119918</strain>
    </source>
</reference>
<dbReference type="RefSeq" id="XP_013265497.1">
    <property type="nucleotide sequence ID" value="XM_013410043.1"/>
</dbReference>
<dbReference type="Pfam" id="PF01370">
    <property type="entry name" value="Epimerase"/>
    <property type="match status" value="1"/>
</dbReference>
<proteinExistence type="inferred from homology"/>
<protein>
    <recommendedName>
        <fullName evidence="3">NAD-dependent epimerase/dehydratase domain-containing protein</fullName>
    </recommendedName>
</protein>
<dbReference type="SUPFAM" id="SSF51735">
    <property type="entry name" value="NAD(P)-binding Rossmann-fold domains"/>
    <property type="match status" value="1"/>
</dbReference>
<sequence length="359" mass="39399">MATIHNPAVPPGSTVLVTGVNGFLGSHIADQFLRNGYKVRGTVRDPIKEAWALDIFSRLYGKDKFELVGVPEMELEGAYDEAAKGVDVFAHSAAFMSFVSEADKVIPVTVAGAVNALKAAYAEPTVKRFVLTSSSAAAVGVLDSGVTVTEESWNVKAVERAWSGPPFEQERPLIVYEASKTESEQAIWKFHRENRSKRPDLIVNAVLPNFIVGRTVDPVGQGFRSSCGMVASLWKGKVTPFHPAVPRQYYVDVEDTAVLHVAAALLTRIQDQRIFAFGGRFSWDAILDAMRRLDPERNLPDNFSGGEDPNEIEPRQKAEELLQELGRPGWTSLKNSIAANIKGVELKELQTGGNRKHNL</sequence>
<dbReference type="EMBL" id="AMGV01000001">
    <property type="protein sequence ID" value="KEF62907.1"/>
    <property type="molecule type" value="Genomic_DNA"/>
</dbReference>
<keyword evidence="5" id="KW-1185">Reference proteome</keyword>
<accession>A0A072PT39</accession>
<dbReference type="Proteomes" id="UP000027920">
    <property type="component" value="Unassembled WGS sequence"/>
</dbReference>
<evidence type="ECO:0000259" key="3">
    <source>
        <dbReference type="Pfam" id="PF01370"/>
    </source>
</evidence>
<keyword evidence="1" id="KW-0560">Oxidoreductase</keyword>
<evidence type="ECO:0000313" key="4">
    <source>
        <dbReference type="EMBL" id="KEF62907.1"/>
    </source>
</evidence>
<comment type="similarity">
    <text evidence="2">Belongs to the NAD(P)-dependent epimerase/dehydratase family. Dihydroflavonol-4-reductase subfamily.</text>
</comment>
<dbReference type="InterPro" id="IPR036291">
    <property type="entry name" value="NAD(P)-bd_dom_sf"/>
</dbReference>
<gene>
    <name evidence="4" type="ORF">A1O9_00881</name>
</gene>
<dbReference type="InterPro" id="IPR050425">
    <property type="entry name" value="NAD(P)_dehydrat-like"/>
</dbReference>
<organism evidence="4 5">
    <name type="scientific">Exophiala aquamarina CBS 119918</name>
    <dbReference type="NCBI Taxonomy" id="1182545"/>
    <lineage>
        <taxon>Eukaryota</taxon>
        <taxon>Fungi</taxon>
        <taxon>Dikarya</taxon>
        <taxon>Ascomycota</taxon>
        <taxon>Pezizomycotina</taxon>
        <taxon>Eurotiomycetes</taxon>
        <taxon>Chaetothyriomycetidae</taxon>
        <taxon>Chaetothyriales</taxon>
        <taxon>Herpotrichiellaceae</taxon>
        <taxon>Exophiala</taxon>
    </lineage>
</organism>
<dbReference type="GO" id="GO:0016616">
    <property type="term" value="F:oxidoreductase activity, acting on the CH-OH group of donors, NAD or NADP as acceptor"/>
    <property type="evidence" value="ECO:0007669"/>
    <property type="project" value="TreeGrafter"/>
</dbReference>
<evidence type="ECO:0000256" key="2">
    <source>
        <dbReference type="ARBA" id="ARBA00023445"/>
    </source>
</evidence>
<evidence type="ECO:0000256" key="1">
    <source>
        <dbReference type="ARBA" id="ARBA00023002"/>
    </source>
</evidence>
<name>A0A072PT39_9EURO</name>
<evidence type="ECO:0000313" key="5">
    <source>
        <dbReference type="Proteomes" id="UP000027920"/>
    </source>
</evidence>
<comment type="caution">
    <text evidence="4">The sequence shown here is derived from an EMBL/GenBank/DDBJ whole genome shotgun (WGS) entry which is preliminary data.</text>
</comment>
<feature type="domain" description="NAD-dependent epimerase/dehydratase" evidence="3">
    <location>
        <begin position="15"/>
        <end position="264"/>
    </location>
</feature>
<dbReference type="OrthoDB" id="2735536at2759"/>
<dbReference type="InterPro" id="IPR001509">
    <property type="entry name" value="Epimerase_deHydtase"/>
</dbReference>
<dbReference type="STRING" id="1182545.A0A072PT39"/>
<dbReference type="Gene3D" id="3.40.50.720">
    <property type="entry name" value="NAD(P)-binding Rossmann-like Domain"/>
    <property type="match status" value="1"/>
</dbReference>